<dbReference type="GO" id="GO:0071973">
    <property type="term" value="P:bacterial-type flagellum-dependent cell motility"/>
    <property type="evidence" value="ECO:0007669"/>
    <property type="project" value="InterPro"/>
</dbReference>
<sequence>MSDKRGSGSAAWHRWQLDEFVAPHGPASARPPAAAHDPLLAARRERVRRDAAEAERRAGFEAGRAAGLEQGLAEGRARGLEQGLAEGRAQARAEAEAEFDRRCREELEPLRALATAFGEALGELDHLVADELAELALVTGRQLAFDALRTRPQQVLEIVRLLLHSEPAPAGQPRLWLNPQDCRLVERHLGSELQAAGWTLQPDDALQRGDCRLASPGGELDATWETRWKAVKAQLRRRRAASGDSDSKPDDHD</sequence>
<dbReference type="KEGG" id="tcl:Tchl_0379"/>
<keyword evidence="5" id="KW-0813">Transport</keyword>
<comment type="similarity">
    <text evidence="3">Belongs to the FliH family.</text>
</comment>
<dbReference type="InterPro" id="IPR051472">
    <property type="entry name" value="T3SS_Stator/FliH"/>
</dbReference>
<name>A0A1H5W990_9RHOO</name>
<dbReference type="NCBIfam" id="NF004270">
    <property type="entry name" value="PRK05687.2-1"/>
    <property type="match status" value="1"/>
</dbReference>
<dbReference type="RefSeq" id="WP_075146894.1">
    <property type="nucleotide sequence ID" value="NZ_CP018839.1"/>
</dbReference>
<organism evidence="10 11">
    <name type="scientific">Thauera chlorobenzoica</name>
    <dbReference type="NCBI Taxonomy" id="96773"/>
    <lineage>
        <taxon>Bacteria</taxon>
        <taxon>Pseudomonadati</taxon>
        <taxon>Pseudomonadota</taxon>
        <taxon>Betaproteobacteria</taxon>
        <taxon>Rhodocyclales</taxon>
        <taxon>Zoogloeaceae</taxon>
        <taxon>Thauera</taxon>
    </lineage>
</organism>
<keyword evidence="10" id="KW-0969">Cilium</keyword>
<dbReference type="EMBL" id="CP018839">
    <property type="protein sequence ID" value="APR03251.1"/>
    <property type="molecule type" value="Genomic_DNA"/>
</dbReference>
<dbReference type="PANTHER" id="PTHR34982">
    <property type="entry name" value="YOP PROTEINS TRANSLOCATION PROTEIN L"/>
    <property type="match status" value="1"/>
</dbReference>
<dbReference type="GO" id="GO:0005829">
    <property type="term" value="C:cytosol"/>
    <property type="evidence" value="ECO:0007669"/>
    <property type="project" value="TreeGrafter"/>
</dbReference>
<evidence type="ECO:0000313" key="11">
    <source>
        <dbReference type="Proteomes" id="UP000185739"/>
    </source>
</evidence>
<keyword evidence="9" id="KW-1006">Bacterial flagellum protein export</keyword>
<evidence type="ECO:0000256" key="8">
    <source>
        <dbReference type="ARBA" id="ARBA00022927"/>
    </source>
</evidence>
<keyword evidence="6" id="KW-0963">Cytoplasm</keyword>
<gene>
    <name evidence="10" type="ORF">Tchl_0379</name>
</gene>
<evidence type="ECO:0000256" key="6">
    <source>
        <dbReference type="ARBA" id="ARBA00022490"/>
    </source>
</evidence>
<dbReference type="InterPro" id="IPR000563">
    <property type="entry name" value="Flag_FliH"/>
</dbReference>
<evidence type="ECO:0000256" key="3">
    <source>
        <dbReference type="ARBA" id="ARBA00006602"/>
    </source>
</evidence>
<keyword evidence="10" id="KW-0282">Flagellum</keyword>
<dbReference type="Proteomes" id="UP000185739">
    <property type="component" value="Chromosome"/>
</dbReference>
<evidence type="ECO:0000256" key="2">
    <source>
        <dbReference type="ARBA" id="ARBA00004496"/>
    </source>
</evidence>
<dbReference type="GO" id="GO:0009288">
    <property type="term" value="C:bacterial-type flagellum"/>
    <property type="evidence" value="ECO:0007669"/>
    <property type="project" value="InterPro"/>
</dbReference>
<protein>
    <recommendedName>
        <fullName evidence="4">Flagellar assembly protein FliH</fullName>
    </recommendedName>
</protein>
<dbReference type="GO" id="GO:0044781">
    <property type="term" value="P:bacterial-type flagellum organization"/>
    <property type="evidence" value="ECO:0007669"/>
    <property type="project" value="UniProtKB-KW"/>
</dbReference>
<accession>A0A1H5W990</accession>
<dbReference type="AlphaFoldDB" id="A0A1H5W990"/>
<evidence type="ECO:0000256" key="4">
    <source>
        <dbReference type="ARBA" id="ARBA00016507"/>
    </source>
</evidence>
<comment type="function">
    <text evidence="1">Needed for flagellar regrowth and assembly.</text>
</comment>
<evidence type="ECO:0000256" key="1">
    <source>
        <dbReference type="ARBA" id="ARBA00003041"/>
    </source>
</evidence>
<evidence type="ECO:0000256" key="7">
    <source>
        <dbReference type="ARBA" id="ARBA00022795"/>
    </source>
</evidence>
<dbReference type="OrthoDB" id="5296952at2"/>
<keyword evidence="7" id="KW-1005">Bacterial flagellum biogenesis</keyword>
<reference evidence="10 11" key="1">
    <citation type="submission" date="2016-12" db="EMBL/GenBank/DDBJ databases">
        <title>Complete genome sequence of Thauera chlorobenzoica, a Betaproteobacterium degrading haloaromatics anaerobically to CO2 and halides.</title>
        <authorList>
            <person name="Goris T."/>
            <person name="Mergelsberg M."/>
            <person name="Boll M."/>
        </authorList>
    </citation>
    <scope>NUCLEOTIDE SEQUENCE [LARGE SCALE GENOMIC DNA]</scope>
    <source>
        <strain evidence="10 11">3CB1</strain>
    </source>
</reference>
<dbReference type="InterPro" id="IPR018035">
    <property type="entry name" value="Flagellar_FliH/T3SS_HrpE"/>
</dbReference>
<dbReference type="PANTHER" id="PTHR34982:SF1">
    <property type="entry name" value="FLAGELLAR ASSEMBLY PROTEIN FLIH"/>
    <property type="match status" value="1"/>
</dbReference>
<dbReference type="Pfam" id="PF02108">
    <property type="entry name" value="FliH"/>
    <property type="match status" value="1"/>
</dbReference>
<keyword evidence="10" id="KW-0966">Cell projection</keyword>
<dbReference type="STRING" id="96773.Tchl_0379"/>
<comment type="subcellular location">
    <subcellularLocation>
        <location evidence="2">Cytoplasm</location>
    </subcellularLocation>
</comment>
<evidence type="ECO:0000256" key="9">
    <source>
        <dbReference type="ARBA" id="ARBA00023225"/>
    </source>
</evidence>
<keyword evidence="11" id="KW-1185">Reference proteome</keyword>
<evidence type="ECO:0000256" key="5">
    <source>
        <dbReference type="ARBA" id="ARBA00022448"/>
    </source>
</evidence>
<dbReference type="GO" id="GO:0003774">
    <property type="term" value="F:cytoskeletal motor activity"/>
    <property type="evidence" value="ECO:0007669"/>
    <property type="project" value="InterPro"/>
</dbReference>
<dbReference type="PRINTS" id="PR01003">
    <property type="entry name" value="FLGFLIH"/>
</dbReference>
<dbReference type="GO" id="GO:0015031">
    <property type="term" value="P:protein transport"/>
    <property type="evidence" value="ECO:0007669"/>
    <property type="project" value="UniProtKB-KW"/>
</dbReference>
<proteinExistence type="inferred from homology"/>
<keyword evidence="8" id="KW-0653">Protein transport</keyword>
<evidence type="ECO:0000313" key="10">
    <source>
        <dbReference type="EMBL" id="APR03251.1"/>
    </source>
</evidence>